<name>A0A4R7Z967_9FIRM</name>
<feature type="domain" description="DUF6431" evidence="1">
    <location>
        <begin position="60"/>
        <end position="97"/>
    </location>
</feature>
<gene>
    <name evidence="2" type="ORF">EDD63_1804</name>
</gene>
<reference evidence="2 3" key="1">
    <citation type="submission" date="2019-03" db="EMBL/GenBank/DDBJ databases">
        <title>Genomic Encyclopedia of Type Strains, Phase IV (KMG-IV): sequencing the most valuable type-strain genomes for metagenomic binning, comparative biology and taxonomic classification.</title>
        <authorList>
            <person name="Goeker M."/>
        </authorList>
    </citation>
    <scope>NUCLEOTIDE SEQUENCE [LARGE SCALE GENOMIC DNA]</scope>
    <source>
        <strain evidence="2 3">DSM 28867</strain>
    </source>
</reference>
<accession>A0A4R7Z967</accession>
<evidence type="ECO:0000313" key="3">
    <source>
        <dbReference type="Proteomes" id="UP000294743"/>
    </source>
</evidence>
<protein>
    <recommendedName>
        <fullName evidence="1">DUF6431 domain-containing protein</fullName>
    </recommendedName>
</protein>
<dbReference type="EMBL" id="SODD01000080">
    <property type="protein sequence ID" value="TDW08041.1"/>
    <property type="molecule type" value="Genomic_DNA"/>
</dbReference>
<evidence type="ECO:0000259" key="1">
    <source>
        <dbReference type="Pfam" id="PF20020"/>
    </source>
</evidence>
<sequence>MLPLFQLDCKCLVKTIYELYLLKFHPTQIKCPGGDSHQYVLNGTYNRYLILLVMDNLVYIEFTVQRVYCKTCGTSHALLPDTIIPYFTYSYSVVLFALAMIYVEHREIQEVCEYFDHKIPRQLIKQWCKRFDRQYILMAIVQRVREKTKAGVITNLISSSTRMQLQRFHEEHQHCFLHIPITSKIINSS</sequence>
<keyword evidence="3" id="KW-1185">Reference proteome</keyword>
<dbReference type="Proteomes" id="UP000294743">
    <property type="component" value="Unassembled WGS sequence"/>
</dbReference>
<dbReference type="Pfam" id="PF20020">
    <property type="entry name" value="DUF6431"/>
    <property type="match status" value="1"/>
</dbReference>
<organism evidence="2 3">
    <name type="scientific">Breznakia blatticola</name>
    <dbReference type="NCBI Taxonomy" id="1754012"/>
    <lineage>
        <taxon>Bacteria</taxon>
        <taxon>Bacillati</taxon>
        <taxon>Bacillota</taxon>
        <taxon>Erysipelotrichia</taxon>
        <taxon>Erysipelotrichales</taxon>
        <taxon>Erysipelotrichaceae</taxon>
        <taxon>Breznakia</taxon>
    </lineage>
</organism>
<dbReference type="InterPro" id="IPR045536">
    <property type="entry name" value="DUF6431"/>
</dbReference>
<proteinExistence type="predicted"/>
<evidence type="ECO:0000313" key="2">
    <source>
        <dbReference type="EMBL" id="TDW08041.1"/>
    </source>
</evidence>
<dbReference type="AlphaFoldDB" id="A0A4R7Z967"/>
<comment type="caution">
    <text evidence="2">The sequence shown here is derived from an EMBL/GenBank/DDBJ whole genome shotgun (WGS) entry which is preliminary data.</text>
</comment>